<keyword evidence="1" id="KW-0547">Nucleotide-binding</keyword>
<name>A0A931N1H4_9NOCA</name>
<feature type="domain" description="AAA+ ATPase" evidence="4">
    <location>
        <begin position="296"/>
        <end position="470"/>
    </location>
</feature>
<dbReference type="InterPro" id="IPR050130">
    <property type="entry name" value="ClpA_ClpB"/>
</dbReference>
<dbReference type="PRINTS" id="PR00300">
    <property type="entry name" value="CLPPROTEASEA"/>
</dbReference>
<dbReference type="CDD" id="cd19499">
    <property type="entry name" value="RecA-like_ClpB_Hsp104-like"/>
    <property type="match status" value="1"/>
</dbReference>
<evidence type="ECO:0000256" key="1">
    <source>
        <dbReference type="ARBA" id="ARBA00022741"/>
    </source>
</evidence>
<feature type="region of interest" description="Disordered" evidence="3">
    <location>
        <begin position="26"/>
        <end position="63"/>
    </location>
</feature>
<dbReference type="EMBL" id="JADMLG010000002">
    <property type="protein sequence ID" value="MBH0775969.1"/>
    <property type="molecule type" value="Genomic_DNA"/>
</dbReference>
<dbReference type="PANTHER" id="PTHR11638">
    <property type="entry name" value="ATP-DEPENDENT CLP PROTEASE"/>
    <property type="match status" value="1"/>
</dbReference>
<dbReference type="GO" id="GO:0016887">
    <property type="term" value="F:ATP hydrolysis activity"/>
    <property type="evidence" value="ECO:0007669"/>
    <property type="project" value="InterPro"/>
</dbReference>
<dbReference type="GO" id="GO:0006508">
    <property type="term" value="P:proteolysis"/>
    <property type="evidence" value="ECO:0007669"/>
    <property type="project" value="UniProtKB-KW"/>
</dbReference>
<dbReference type="InterPro" id="IPR003959">
    <property type="entry name" value="ATPase_AAA_core"/>
</dbReference>
<protein>
    <submittedName>
        <fullName evidence="5">ATP-dependent Clp protease ATP-binding subunit</fullName>
    </submittedName>
</protein>
<feature type="region of interest" description="Disordered" evidence="3">
    <location>
        <begin position="452"/>
        <end position="477"/>
    </location>
</feature>
<dbReference type="Pfam" id="PF07724">
    <property type="entry name" value="AAA_2"/>
    <property type="match status" value="1"/>
</dbReference>
<accession>A0A931N1H4</accession>
<dbReference type="GO" id="GO:0005737">
    <property type="term" value="C:cytoplasm"/>
    <property type="evidence" value="ECO:0007669"/>
    <property type="project" value="TreeGrafter"/>
</dbReference>
<dbReference type="GO" id="GO:0005524">
    <property type="term" value="F:ATP binding"/>
    <property type="evidence" value="ECO:0007669"/>
    <property type="project" value="UniProtKB-KW"/>
</dbReference>
<dbReference type="AlphaFoldDB" id="A0A931N1H4"/>
<organism evidence="5 6">
    <name type="scientific">Nocardia bovistercoris</name>
    <dbReference type="NCBI Taxonomy" id="2785916"/>
    <lineage>
        <taxon>Bacteria</taxon>
        <taxon>Bacillati</taxon>
        <taxon>Actinomycetota</taxon>
        <taxon>Actinomycetes</taxon>
        <taxon>Mycobacteriales</taxon>
        <taxon>Nocardiaceae</taxon>
        <taxon>Nocardia</taxon>
    </lineage>
</organism>
<dbReference type="InterPro" id="IPR001270">
    <property type="entry name" value="ClpA/B"/>
</dbReference>
<evidence type="ECO:0000313" key="6">
    <source>
        <dbReference type="Proteomes" id="UP000655751"/>
    </source>
</evidence>
<keyword evidence="6" id="KW-1185">Reference proteome</keyword>
<dbReference type="InterPro" id="IPR027417">
    <property type="entry name" value="P-loop_NTPase"/>
</dbReference>
<keyword evidence="5" id="KW-0378">Hydrolase</keyword>
<reference evidence="5" key="1">
    <citation type="submission" date="2020-11" db="EMBL/GenBank/DDBJ databases">
        <title>Nocardia NEAU-351.nov., a novel actinomycete isolated from the cow dung.</title>
        <authorList>
            <person name="Zhang X."/>
        </authorList>
    </citation>
    <scope>NUCLEOTIDE SEQUENCE</scope>
    <source>
        <strain evidence="5">NEAU-351</strain>
    </source>
</reference>
<dbReference type="PANTHER" id="PTHR11638:SF18">
    <property type="entry name" value="HEAT SHOCK PROTEIN 104"/>
    <property type="match status" value="1"/>
</dbReference>
<dbReference type="GO" id="GO:0008233">
    <property type="term" value="F:peptidase activity"/>
    <property type="evidence" value="ECO:0007669"/>
    <property type="project" value="UniProtKB-KW"/>
</dbReference>
<feature type="compositionally biased region" description="Polar residues" evidence="3">
    <location>
        <begin position="462"/>
        <end position="477"/>
    </location>
</feature>
<keyword evidence="2 5" id="KW-0067">ATP-binding</keyword>
<dbReference type="Proteomes" id="UP000655751">
    <property type="component" value="Unassembled WGS sequence"/>
</dbReference>
<sequence length="622" mass="67905">MVDGLTYPDDGSRSFVDARLDNGAASLPAPTAAEANADTARGRRLSAAEQRLRERANSTTPPAVRTPADLLAVTRSLLVQGDRACAVIIDQADLIFGREAATEEGYQLNLAWLRKVLAEEHYAPGTRNTLMRNILILLSKRVGTLPDWVHLGHPHVAAFEIPLPNPAERRIFLRGAIDGYYHEGPLDPSRHRAAVESLTSLTDGMTVRDIAALGATSHLARITPTAARRLVMRHRLGVREDPWEQLDRNKILNAETILRERVMGQDAAVRAVADMLVDARVGIDFVSDPDGPGSRPKGVFFFVGPTGVGKTELAKAIAQLVFDDETAMRRFDMSEFSQDHSSERLTGAPPGYIGHENGGALTNWIIERPFSVVLFDEIEKANPRIFDKFLQIIDDGRLTDGQGRTAHFSQSVVIFTSNLGADTLHRPVPVVTAPPVARSLPGQGSLVRGALAGRPPARSTDEQVTVESPTRESAGSVSRLSYDEVRRHFERAVADYMSTQLGRPELLGRLGGGIVVFDILRVEVIGSIVAKFLSQLAASAARRGYRVTFDQKSITEAVTAELTRDGTGLGARQIKNPLLEQWLRHPLNRWIIEHSPAPETRIRVGNGSAGPPFVIEVLPDVS</sequence>
<proteinExistence type="predicted"/>
<comment type="caution">
    <text evidence="5">The sequence shown here is derived from an EMBL/GenBank/DDBJ whole genome shotgun (WGS) entry which is preliminary data.</text>
</comment>
<dbReference type="GO" id="GO:0034605">
    <property type="term" value="P:cellular response to heat"/>
    <property type="evidence" value="ECO:0007669"/>
    <property type="project" value="TreeGrafter"/>
</dbReference>
<dbReference type="SMART" id="SM00382">
    <property type="entry name" value="AAA"/>
    <property type="match status" value="1"/>
</dbReference>
<dbReference type="SUPFAM" id="SSF52540">
    <property type="entry name" value="P-loop containing nucleoside triphosphate hydrolases"/>
    <property type="match status" value="1"/>
</dbReference>
<feature type="compositionally biased region" description="Low complexity" evidence="3">
    <location>
        <begin position="26"/>
        <end position="39"/>
    </location>
</feature>
<evidence type="ECO:0000256" key="2">
    <source>
        <dbReference type="ARBA" id="ARBA00022840"/>
    </source>
</evidence>
<evidence type="ECO:0000313" key="5">
    <source>
        <dbReference type="EMBL" id="MBH0775969.1"/>
    </source>
</evidence>
<keyword evidence="5" id="KW-0645">Protease</keyword>
<gene>
    <name evidence="5" type="ORF">IT779_06680</name>
</gene>
<evidence type="ECO:0000259" key="4">
    <source>
        <dbReference type="SMART" id="SM00382"/>
    </source>
</evidence>
<dbReference type="InterPro" id="IPR003593">
    <property type="entry name" value="AAA+_ATPase"/>
</dbReference>
<dbReference type="Gene3D" id="3.40.50.300">
    <property type="entry name" value="P-loop containing nucleotide triphosphate hydrolases"/>
    <property type="match status" value="1"/>
</dbReference>
<evidence type="ECO:0000256" key="3">
    <source>
        <dbReference type="SAM" id="MobiDB-lite"/>
    </source>
</evidence>